<evidence type="ECO:0000313" key="14">
    <source>
        <dbReference type="EMBL" id="AOC95039.1"/>
    </source>
</evidence>
<evidence type="ECO:0000256" key="4">
    <source>
        <dbReference type="ARBA" id="ARBA00022679"/>
    </source>
</evidence>
<evidence type="ECO:0000256" key="10">
    <source>
        <dbReference type="ARBA" id="ARBA00023316"/>
    </source>
</evidence>
<keyword evidence="5 11" id="KW-0812">Transmembrane</keyword>
<keyword evidence="9 11" id="KW-0472">Membrane</keyword>
<dbReference type="GeneID" id="32307794"/>
<dbReference type="EC" id="2.4.99.28" evidence="11"/>
<name>A0AAC9CZJ3_9FLAO</name>
<evidence type="ECO:0000256" key="5">
    <source>
        <dbReference type="ARBA" id="ARBA00022692"/>
    </source>
</evidence>
<dbReference type="GO" id="GO:0016763">
    <property type="term" value="F:pentosyltransferase activity"/>
    <property type="evidence" value="ECO:0007669"/>
    <property type="project" value="InterPro"/>
</dbReference>
<protein>
    <recommendedName>
        <fullName evidence="11">Biosynthetic peptidoglycan transglycosylase</fullName>
        <ecNumber evidence="11">2.4.99.28</ecNumber>
    </recommendedName>
    <alternativeName>
        <fullName evidence="11">Glycan polymerase</fullName>
    </alternativeName>
    <alternativeName>
        <fullName evidence="11">Peptidoglycan glycosyltransferase MtgA</fullName>
        <shortName evidence="11">PGT</shortName>
    </alternativeName>
</protein>
<dbReference type="GO" id="GO:0009274">
    <property type="term" value="C:peptidoglycan-based cell wall"/>
    <property type="evidence" value="ECO:0007669"/>
    <property type="project" value="InterPro"/>
</dbReference>
<feature type="domain" description="Glycosyl transferase family 51" evidence="13">
    <location>
        <begin position="83"/>
        <end position="247"/>
    </location>
</feature>
<organism evidence="14 15">
    <name type="scientific">Flavobacterium anhuiense</name>
    <dbReference type="NCBI Taxonomy" id="459526"/>
    <lineage>
        <taxon>Bacteria</taxon>
        <taxon>Pseudomonadati</taxon>
        <taxon>Bacteroidota</taxon>
        <taxon>Flavobacteriia</taxon>
        <taxon>Flavobacteriales</taxon>
        <taxon>Flavobacteriaceae</taxon>
        <taxon>Flavobacterium</taxon>
    </lineage>
</organism>
<dbReference type="InterPro" id="IPR023346">
    <property type="entry name" value="Lysozyme-like_dom_sf"/>
</dbReference>
<keyword evidence="8 11" id="KW-1133">Transmembrane helix</keyword>
<keyword evidence="2" id="KW-0997">Cell inner membrane</keyword>
<dbReference type="GO" id="GO:0008955">
    <property type="term" value="F:peptidoglycan glycosyltransferase activity"/>
    <property type="evidence" value="ECO:0007669"/>
    <property type="project" value="UniProtKB-UniRule"/>
</dbReference>
<dbReference type="PANTHER" id="PTHR30400">
    <property type="entry name" value="MONOFUNCTIONAL BIOSYNTHETIC PEPTIDOGLYCAN TRANSGLYCOSYLASE"/>
    <property type="match status" value="1"/>
</dbReference>
<feature type="region of interest" description="Disordered" evidence="12">
    <location>
        <begin position="1"/>
        <end position="27"/>
    </location>
</feature>
<evidence type="ECO:0000313" key="15">
    <source>
        <dbReference type="Proteomes" id="UP000093276"/>
    </source>
</evidence>
<dbReference type="HAMAP" id="MF_00766">
    <property type="entry name" value="PGT_MtgA"/>
    <property type="match status" value="1"/>
</dbReference>
<keyword evidence="1 11" id="KW-1003">Cell membrane</keyword>
<dbReference type="GO" id="GO:0005886">
    <property type="term" value="C:plasma membrane"/>
    <property type="evidence" value="ECO:0007669"/>
    <property type="project" value="UniProtKB-SubCell"/>
</dbReference>
<comment type="function">
    <text evidence="11">Peptidoglycan polymerase that catalyzes glycan chain elongation from lipid-linked precursors.</text>
</comment>
<comment type="similarity">
    <text evidence="11">Belongs to the glycosyltransferase 51 family.</text>
</comment>
<dbReference type="PANTHER" id="PTHR30400:SF0">
    <property type="entry name" value="BIOSYNTHETIC PEPTIDOGLYCAN TRANSGLYCOSYLASE"/>
    <property type="match status" value="1"/>
</dbReference>
<dbReference type="NCBIfam" id="TIGR02070">
    <property type="entry name" value="mono_pep_trsgly"/>
    <property type="match status" value="1"/>
</dbReference>
<dbReference type="RefSeq" id="WP_066033398.1">
    <property type="nucleotide sequence ID" value="NZ_CP016907.1"/>
</dbReference>
<evidence type="ECO:0000256" key="11">
    <source>
        <dbReference type="HAMAP-Rule" id="MF_00766"/>
    </source>
</evidence>
<comment type="subcellular location">
    <subcellularLocation>
        <location evidence="11">Cell membrane</location>
        <topology evidence="11">Single-pass membrane protein</topology>
    </subcellularLocation>
</comment>
<dbReference type="Proteomes" id="UP000093276">
    <property type="component" value="Chromosome"/>
</dbReference>
<keyword evidence="4 11" id="KW-0808">Transferase</keyword>
<dbReference type="Gene3D" id="1.10.3810.10">
    <property type="entry name" value="Biosynthetic peptidoglycan transglycosylase-like"/>
    <property type="match status" value="1"/>
</dbReference>
<dbReference type="Pfam" id="PF00912">
    <property type="entry name" value="Transgly"/>
    <property type="match status" value="1"/>
</dbReference>
<comment type="pathway">
    <text evidence="11">Cell wall biogenesis; peptidoglycan biosynthesis.</text>
</comment>
<keyword evidence="3 11" id="KW-0328">Glycosyltransferase</keyword>
<accession>A0AAC9CZJ3</accession>
<evidence type="ECO:0000256" key="12">
    <source>
        <dbReference type="SAM" id="MobiDB-lite"/>
    </source>
</evidence>
<proteinExistence type="inferred from homology"/>
<evidence type="ECO:0000256" key="7">
    <source>
        <dbReference type="ARBA" id="ARBA00022984"/>
    </source>
</evidence>
<gene>
    <name evidence="14" type="primary">pbpD_2</name>
    <name evidence="11" type="synonym">mtgA</name>
    <name evidence="14" type="ORF">BB050_01914</name>
</gene>
<dbReference type="GO" id="GO:0008360">
    <property type="term" value="P:regulation of cell shape"/>
    <property type="evidence" value="ECO:0007669"/>
    <property type="project" value="UniProtKB-KW"/>
</dbReference>
<reference evidence="14 15" key="1">
    <citation type="submission" date="2016-08" db="EMBL/GenBank/DDBJ databases">
        <title>Complete genome sequence of Flavobacterium johnsoniae strain GSE09, a volatile-producing biocontrol agent isolated from cucumber (Cucumis sativus).</title>
        <authorList>
            <person name="Jeong J.-J."/>
            <person name="Oh J.Y."/>
            <person name="Jim Y.J."/>
            <person name="Sang M.K."/>
            <person name="Kim K.D."/>
        </authorList>
    </citation>
    <scope>NUCLEOTIDE SEQUENCE [LARGE SCALE GENOMIC DNA]</scope>
    <source>
        <strain evidence="14 15">GSE09</strain>
    </source>
</reference>
<sequence length="263" mass="30158">MAATKKPVPKKTTASKQKPKTSSKKSNRSFGEKVKWFFIKAALWFFGLSIGSVIFFKYVPVPFTPLMLIRAIENKMAGKEVYFDHDWEPIDKISMNLQKAVIASEDGTFLTHNGFDFKALQKAYKSNERGRRIRGGSTISQQTAKNVFLWQGKSYFRKGLEAYFTILIELIWGKERIMEVYLNSIEMGDGVYGAYAATEHWYRRDASSLTPMQAAGIAAILPNPRKFKATGSSSYINRRKERIVREMRYVGKINYNGKEEKKK</sequence>
<dbReference type="GO" id="GO:0071555">
    <property type="term" value="P:cell wall organization"/>
    <property type="evidence" value="ECO:0007669"/>
    <property type="project" value="UniProtKB-KW"/>
</dbReference>
<keyword evidence="6 11" id="KW-0133">Cell shape</keyword>
<keyword evidence="7 11" id="KW-0573">Peptidoglycan synthesis</keyword>
<dbReference type="SUPFAM" id="SSF53955">
    <property type="entry name" value="Lysozyme-like"/>
    <property type="match status" value="1"/>
</dbReference>
<dbReference type="KEGG" id="fjg:BB050_01914"/>
<evidence type="ECO:0000256" key="1">
    <source>
        <dbReference type="ARBA" id="ARBA00022475"/>
    </source>
</evidence>
<keyword evidence="10 11" id="KW-0961">Cell wall biogenesis/degradation</keyword>
<dbReference type="EMBL" id="CP016907">
    <property type="protein sequence ID" value="AOC95039.1"/>
    <property type="molecule type" value="Genomic_DNA"/>
</dbReference>
<evidence type="ECO:0000256" key="8">
    <source>
        <dbReference type="ARBA" id="ARBA00022989"/>
    </source>
</evidence>
<dbReference type="AlphaFoldDB" id="A0AAC9CZJ3"/>
<dbReference type="InterPro" id="IPR001264">
    <property type="entry name" value="Glyco_trans_51"/>
</dbReference>
<evidence type="ECO:0000256" key="2">
    <source>
        <dbReference type="ARBA" id="ARBA00022519"/>
    </source>
</evidence>
<dbReference type="InterPro" id="IPR011812">
    <property type="entry name" value="Pep_trsgly"/>
</dbReference>
<feature type="transmembrane region" description="Helical" evidence="11">
    <location>
        <begin position="37"/>
        <end position="59"/>
    </location>
</feature>
<comment type="catalytic activity">
    <reaction evidence="11">
        <text>[GlcNAc-(1-&gt;4)-Mur2Ac(oyl-L-Ala-gamma-D-Glu-L-Lys-D-Ala-D-Ala)](n)-di-trans,octa-cis-undecaprenyl diphosphate + beta-D-GlcNAc-(1-&gt;4)-Mur2Ac(oyl-L-Ala-gamma-D-Glu-L-Lys-D-Ala-D-Ala)-di-trans,octa-cis-undecaprenyl diphosphate = [GlcNAc-(1-&gt;4)-Mur2Ac(oyl-L-Ala-gamma-D-Glu-L-Lys-D-Ala-D-Ala)](n+1)-di-trans,octa-cis-undecaprenyl diphosphate + di-trans,octa-cis-undecaprenyl diphosphate + H(+)</text>
        <dbReference type="Rhea" id="RHEA:23708"/>
        <dbReference type="Rhea" id="RHEA-COMP:9602"/>
        <dbReference type="Rhea" id="RHEA-COMP:9603"/>
        <dbReference type="ChEBI" id="CHEBI:15378"/>
        <dbReference type="ChEBI" id="CHEBI:58405"/>
        <dbReference type="ChEBI" id="CHEBI:60033"/>
        <dbReference type="ChEBI" id="CHEBI:78435"/>
        <dbReference type="EC" id="2.4.99.28"/>
    </reaction>
</comment>
<dbReference type="InterPro" id="IPR036950">
    <property type="entry name" value="PBP_transglycosylase"/>
</dbReference>
<feature type="compositionally biased region" description="Basic residues" evidence="12">
    <location>
        <begin position="17"/>
        <end position="27"/>
    </location>
</feature>
<dbReference type="GO" id="GO:0009252">
    <property type="term" value="P:peptidoglycan biosynthetic process"/>
    <property type="evidence" value="ECO:0007669"/>
    <property type="project" value="UniProtKB-UniRule"/>
</dbReference>
<feature type="compositionally biased region" description="Low complexity" evidence="12">
    <location>
        <begin position="1"/>
        <end position="16"/>
    </location>
</feature>
<evidence type="ECO:0000256" key="9">
    <source>
        <dbReference type="ARBA" id="ARBA00023136"/>
    </source>
</evidence>
<evidence type="ECO:0000256" key="6">
    <source>
        <dbReference type="ARBA" id="ARBA00022960"/>
    </source>
</evidence>
<evidence type="ECO:0000259" key="13">
    <source>
        <dbReference type="Pfam" id="PF00912"/>
    </source>
</evidence>
<evidence type="ECO:0000256" key="3">
    <source>
        <dbReference type="ARBA" id="ARBA00022676"/>
    </source>
</evidence>